<dbReference type="Gene3D" id="1.10.3720.10">
    <property type="entry name" value="MetI-like"/>
    <property type="match status" value="1"/>
</dbReference>
<feature type="transmembrane region" description="Helical" evidence="7">
    <location>
        <begin position="144"/>
        <end position="164"/>
    </location>
</feature>
<proteinExistence type="inferred from homology"/>
<dbReference type="GO" id="GO:0055085">
    <property type="term" value="P:transmembrane transport"/>
    <property type="evidence" value="ECO:0007669"/>
    <property type="project" value="InterPro"/>
</dbReference>
<evidence type="ECO:0000259" key="9">
    <source>
        <dbReference type="PROSITE" id="PS50928"/>
    </source>
</evidence>
<evidence type="ECO:0000256" key="1">
    <source>
        <dbReference type="ARBA" id="ARBA00004651"/>
    </source>
</evidence>
<dbReference type="CDD" id="cd06261">
    <property type="entry name" value="TM_PBP2"/>
    <property type="match status" value="1"/>
</dbReference>
<keyword evidence="3" id="KW-1003">Cell membrane</keyword>
<dbReference type="InterPro" id="IPR035906">
    <property type="entry name" value="MetI-like_sf"/>
</dbReference>
<evidence type="ECO:0000256" key="7">
    <source>
        <dbReference type="RuleBase" id="RU363032"/>
    </source>
</evidence>
<dbReference type="Proteomes" id="UP000484015">
    <property type="component" value="Unassembled WGS sequence"/>
</dbReference>
<feature type="transmembrane region" description="Helical" evidence="7">
    <location>
        <begin position="193"/>
        <end position="218"/>
    </location>
</feature>
<reference evidence="10 11" key="1">
    <citation type="submission" date="2019-11" db="EMBL/GenBank/DDBJ databases">
        <title>Type strains purchased from KCTC, JCM and DSMZ.</title>
        <authorList>
            <person name="Lu H."/>
        </authorList>
    </citation>
    <scope>NUCLEOTIDE SEQUENCE [LARGE SCALE GENOMIC DNA]</scope>
    <source>
        <strain evidence="10 11">KCTC 42409</strain>
    </source>
</reference>
<dbReference type="EMBL" id="WNLA01000004">
    <property type="protein sequence ID" value="MTW02180.1"/>
    <property type="molecule type" value="Genomic_DNA"/>
</dbReference>
<dbReference type="SUPFAM" id="SSF161098">
    <property type="entry name" value="MetI-like"/>
    <property type="match status" value="1"/>
</dbReference>
<dbReference type="PANTHER" id="PTHR30193:SF42">
    <property type="entry name" value="ABC TRANSPORTER PERMEASE PROTEIN"/>
    <property type="match status" value="1"/>
</dbReference>
<feature type="transmembrane region" description="Helical" evidence="7">
    <location>
        <begin position="58"/>
        <end position="77"/>
    </location>
</feature>
<name>A0A6L6PXJ8_9BURK</name>
<feature type="transmembrane region" description="Helical" evidence="7">
    <location>
        <begin position="239"/>
        <end position="264"/>
    </location>
</feature>
<feature type="domain" description="ABC transmembrane type-1" evidence="9">
    <location>
        <begin position="107"/>
        <end position="322"/>
    </location>
</feature>
<evidence type="ECO:0000256" key="3">
    <source>
        <dbReference type="ARBA" id="ARBA00022475"/>
    </source>
</evidence>
<dbReference type="OrthoDB" id="9805108at2"/>
<feature type="transmembrane region" description="Helical" evidence="7">
    <location>
        <begin position="299"/>
        <end position="323"/>
    </location>
</feature>
<evidence type="ECO:0000256" key="6">
    <source>
        <dbReference type="ARBA" id="ARBA00023136"/>
    </source>
</evidence>
<comment type="caution">
    <text evidence="10">The sequence shown here is derived from an EMBL/GenBank/DDBJ whole genome shotgun (WGS) entry which is preliminary data.</text>
</comment>
<evidence type="ECO:0000313" key="11">
    <source>
        <dbReference type="Proteomes" id="UP000484015"/>
    </source>
</evidence>
<dbReference type="PANTHER" id="PTHR30193">
    <property type="entry name" value="ABC TRANSPORTER PERMEASE PROTEIN"/>
    <property type="match status" value="1"/>
</dbReference>
<comment type="similarity">
    <text evidence="7">Belongs to the binding-protein-dependent transport system permease family.</text>
</comment>
<dbReference type="AlphaFoldDB" id="A0A6L6PXJ8"/>
<dbReference type="PROSITE" id="PS50928">
    <property type="entry name" value="ABC_TM1"/>
    <property type="match status" value="1"/>
</dbReference>
<protein>
    <submittedName>
        <fullName evidence="10">ABC transporter permease subunit</fullName>
    </submittedName>
</protein>
<accession>A0A6L6PXJ8</accession>
<dbReference type="InterPro" id="IPR051393">
    <property type="entry name" value="ABC_transporter_permease"/>
</dbReference>
<keyword evidence="11" id="KW-1185">Reference proteome</keyword>
<gene>
    <name evidence="10" type="ORF">GM668_08745</name>
</gene>
<dbReference type="Pfam" id="PF00528">
    <property type="entry name" value="BPD_transp_1"/>
    <property type="match status" value="1"/>
</dbReference>
<keyword evidence="6 7" id="KW-0472">Membrane</keyword>
<sequence>MSATPLSSTVRPVAPPAKAPPPRSAANDSYVPPSLPATSRFGALADEWLPRLVLSPTIVASLVFVYGFIALTAYLSLTESRMMPNFEFAGLVQYERLFGIERWWVSASNLGIFGGLFILVCLAIGLMMAVLLDQRIRHEGALRAIYLYPMALSFIVTGAAWKWILNPGLGLEKMMHDWGFTNFTFDWLVNSDMAIYTVVIAGVWQSSGFVMALFLAGLRSVDDSIIKAAMVDGASLPTIYRRIVIPSLRPVFFSVLLVLAHIAIKSFDLVMALTAGGPGTSSDVPAIFMYQFSFTRGQLGLGAASAMMMLATVLAVLVPLMYLETKGARHGR</sequence>
<evidence type="ECO:0000256" key="8">
    <source>
        <dbReference type="SAM" id="MobiDB-lite"/>
    </source>
</evidence>
<comment type="subcellular location">
    <subcellularLocation>
        <location evidence="1 7">Cell membrane</location>
        <topology evidence="1 7">Multi-pass membrane protein</topology>
    </subcellularLocation>
</comment>
<feature type="region of interest" description="Disordered" evidence="8">
    <location>
        <begin position="1"/>
        <end position="30"/>
    </location>
</feature>
<dbReference type="InterPro" id="IPR000515">
    <property type="entry name" value="MetI-like"/>
</dbReference>
<feature type="compositionally biased region" description="Pro residues" evidence="8">
    <location>
        <begin position="13"/>
        <end position="23"/>
    </location>
</feature>
<feature type="compositionally biased region" description="Polar residues" evidence="8">
    <location>
        <begin position="1"/>
        <end position="10"/>
    </location>
</feature>
<feature type="transmembrane region" description="Helical" evidence="7">
    <location>
        <begin position="110"/>
        <end position="132"/>
    </location>
</feature>
<keyword evidence="2 7" id="KW-0813">Transport</keyword>
<organism evidence="10 11">
    <name type="scientific">Pseudoduganella ginsengisoli</name>
    <dbReference type="NCBI Taxonomy" id="1462440"/>
    <lineage>
        <taxon>Bacteria</taxon>
        <taxon>Pseudomonadati</taxon>
        <taxon>Pseudomonadota</taxon>
        <taxon>Betaproteobacteria</taxon>
        <taxon>Burkholderiales</taxon>
        <taxon>Oxalobacteraceae</taxon>
        <taxon>Telluria group</taxon>
        <taxon>Pseudoduganella</taxon>
    </lineage>
</organism>
<evidence type="ECO:0000256" key="2">
    <source>
        <dbReference type="ARBA" id="ARBA00022448"/>
    </source>
</evidence>
<evidence type="ECO:0000313" key="10">
    <source>
        <dbReference type="EMBL" id="MTW02180.1"/>
    </source>
</evidence>
<keyword evidence="4 7" id="KW-0812">Transmembrane</keyword>
<evidence type="ECO:0000256" key="4">
    <source>
        <dbReference type="ARBA" id="ARBA00022692"/>
    </source>
</evidence>
<dbReference type="RefSeq" id="WP_155438578.1">
    <property type="nucleotide sequence ID" value="NZ_WNLA01000004.1"/>
</dbReference>
<evidence type="ECO:0000256" key="5">
    <source>
        <dbReference type="ARBA" id="ARBA00022989"/>
    </source>
</evidence>
<dbReference type="GO" id="GO:0005886">
    <property type="term" value="C:plasma membrane"/>
    <property type="evidence" value="ECO:0007669"/>
    <property type="project" value="UniProtKB-SubCell"/>
</dbReference>
<keyword evidence="5 7" id="KW-1133">Transmembrane helix</keyword>